<evidence type="ECO:0000313" key="3">
    <source>
        <dbReference type="EMBL" id="CCH56803.1"/>
    </source>
</evidence>
<proteinExistence type="predicted"/>
<dbReference type="Pfam" id="PF05569">
    <property type="entry name" value="Peptidase_M56"/>
    <property type="match status" value="1"/>
</dbReference>
<organism evidence="3 4">
    <name type="scientific">Fibrisoma limi BUZ 3</name>
    <dbReference type="NCBI Taxonomy" id="1185876"/>
    <lineage>
        <taxon>Bacteria</taxon>
        <taxon>Pseudomonadati</taxon>
        <taxon>Bacteroidota</taxon>
        <taxon>Cytophagia</taxon>
        <taxon>Cytophagales</taxon>
        <taxon>Spirosomataceae</taxon>
        <taxon>Fibrisoma</taxon>
    </lineage>
</organism>
<evidence type="ECO:0000259" key="2">
    <source>
        <dbReference type="Pfam" id="PF05569"/>
    </source>
</evidence>
<gene>
    <name evidence="3" type="ORF">BN8_06189</name>
</gene>
<dbReference type="AlphaFoldDB" id="I2GSC4"/>
<dbReference type="RefSeq" id="WP_009285364.1">
    <property type="nucleotide sequence ID" value="NZ_CAIT01000010.1"/>
</dbReference>
<dbReference type="PANTHER" id="PTHR34978">
    <property type="entry name" value="POSSIBLE SENSOR-TRANSDUCER PROTEIN BLAR"/>
    <property type="match status" value="1"/>
</dbReference>
<dbReference type="eggNOG" id="COG4219">
    <property type="taxonomic scope" value="Bacteria"/>
</dbReference>
<name>I2GSC4_9BACT</name>
<feature type="transmembrane region" description="Helical" evidence="1">
    <location>
        <begin position="6"/>
        <end position="24"/>
    </location>
</feature>
<evidence type="ECO:0000313" key="4">
    <source>
        <dbReference type="Proteomes" id="UP000009309"/>
    </source>
</evidence>
<dbReference type="InterPro" id="IPR052173">
    <property type="entry name" value="Beta-lactam_resp_regulator"/>
</dbReference>
<dbReference type="PANTHER" id="PTHR34978:SF3">
    <property type="entry name" value="SLR0241 PROTEIN"/>
    <property type="match status" value="1"/>
</dbReference>
<sequence>MELLRYFLLANLLIAVLSGAFYGLLRRETSFNANRLTLWLGLIAALALPWLELPDWRPQPVRAAMQRTAQLITPGVQPDPTVQSPQVIITYPDGRTYPAFNSSITADNWPWQTWLVFGYGFVVLLLLLRFGWQLTSLIKLLRHTFREEYDGFTLIHAENDTAPFSFFEWVVLNPHQHDPDELEQILRHERVHVRARHSLDMVAAELLCIVFWINPAVYLFRRLLHQTLEFSADRAVLNEGVEAKAYQYSLLKVNLTTGQSS</sequence>
<comment type="caution">
    <text evidence="3">The sequence shown here is derived from an EMBL/GenBank/DDBJ whole genome shotgun (WGS) entry which is preliminary data.</text>
</comment>
<dbReference type="InterPro" id="IPR008756">
    <property type="entry name" value="Peptidase_M56"/>
</dbReference>
<dbReference type="EMBL" id="CAIT01000010">
    <property type="protein sequence ID" value="CCH56803.1"/>
    <property type="molecule type" value="Genomic_DNA"/>
</dbReference>
<keyword evidence="1" id="KW-0812">Transmembrane</keyword>
<feature type="domain" description="Peptidase M56" evidence="2">
    <location>
        <begin position="176"/>
        <end position="259"/>
    </location>
</feature>
<protein>
    <submittedName>
        <fullName evidence="3">Peptidase M56 BlaR1</fullName>
    </submittedName>
</protein>
<keyword evidence="1" id="KW-0472">Membrane</keyword>
<keyword evidence="4" id="KW-1185">Reference proteome</keyword>
<keyword evidence="1" id="KW-1133">Transmembrane helix</keyword>
<feature type="transmembrane region" description="Helical" evidence="1">
    <location>
        <begin position="111"/>
        <end position="132"/>
    </location>
</feature>
<dbReference type="Proteomes" id="UP000009309">
    <property type="component" value="Unassembled WGS sequence"/>
</dbReference>
<reference evidence="3 4" key="1">
    <citation type="journal article" date="2012" name="J. Bacteriol.">
        <title>Genome Sequence of the Filamentous Bacterium Fibrisoma limi BUZ 3T.</title>
        <authorList>
            <person name="Filippini M."/>
            <person name="Qi W."/>
            <person name="Jaenicke S."/>
            <person name="Goesmann A."/>
            <person name="Smits T.H."/>
            <person name="Bagheri H.C."/>
        </authorList>
    </citation>
    <scope>NUCLEOTIDE SEQUENCE [LARGE SCALE GENOMIC DNA]</scope>
    <source>
        <strain evidence="4">BUZ 3T</strain>
    </source>
</reference>
<accession>I2GSC4</accession>
<dbReference type="STRING" id="1185876.BN8_06189"/>
<evidence type="ECO:0000256" key="1">
    <source>
        <dbReference type="SAM" id="Phobius"/>
    </source>
</evidence>
<feature type="transmembrane region" description="Helical" evidence="1">
    <location>
        <begin position="36"/>
        <end position="53"/>
    </location>
</feature>
<dbReference type="OrthoDB" id="1522859at2"/>